<feature type="compositionally biased region" description="Basic and acidic residues" evidence="2">
    <location>
        <begin position="15"/>
        <end position="28"/>
    </location>
</feature>
<dbReference type="InterPro" id="IPR006907">
    <property type="entry name" value="DLG5_N"/>
</dbReference>
<proteinExistence type="predicted"/>
<keyword evidence="1" id="KW-0175">Coiled coil</keyword>
<gene>
    <name evidence="5" type="primary">LOC121142647</name>
</gene>
<accession>A0ABM2Y596</accession>
<feature type="region of interest" description="Disordered" evidence="2">
    <location>
        <begin position="15"/>
        <end position="43"/>
    </location>
</feature>
<evidence type="ECO:0000259" key="3">
    <source>
        <dbReference type="Pfam" id="PF04822"/>
    </source>
</evidence>
<dbReference type="RefSeq" id="XP_040608715.1">
    <property type="nucleotide sequence ID" value="XM_040752781.1"/>
</dbReference>
<evidence type="ECO:0000313" key="4">
    <source>
        <dbReference type="Proteomes" id="UP000886700"/>
    </source>
</evidence>
<reference evidence="5" key="1">
    <citation type="submission" date="2025-08" db="UniProtKB">
        <authorList>
            <consortium name="RefSeq"/>
        </authorList>
    </citation>
    <scope>IDENTIFICATION</scope>
    <source>
        <tissue evidence="5">Liver</tissue>
    </source>
</reference>
<dbReference type="PANTHER" id="PTHR21558">
    <property type="entry name" value="SPEER/SPETEX"/>
    <property type="match status" value="1"/>
</dbReference>
<feature type="compositionally biased region" description="Polar residues" evidence="2">
    <location>
        <begin position="294"/>
        <end position="303"/>
    </location>
</feature>
<dbReference type="Pfam" id="PF04822">
    <property type="entry name" value="Takusan"/>
    <property type="match status" value="1"/>
</dbReference>
<evidence type="ECO:0000256" key="1">
    <source>
        <dbReference type="SAM" id="Coils"/>
    </source>
</evidence>
<dbReference type="Proteomes" id="UP000886700">
    <property type="component" value="Unplaced"/>
</dbReference>
<organism evidence="4 5">
    <name type="scientific">Mesocricetus auratus</name>
    <name type="common">Golden hamster</name>
    <dbReference type="NCBI Taxonomy" id="10036"/>
    <lineage>
        <taxon>Eukaryota</taxon>
        <taxon>Metazoa</taxon>
        <taxon>Chordata</taxon>
        <taxon>Craniata</taxon>
        <taxon>Vertebrata</taxon>
        <taxon>Euteleostomi</taxon>
        <taxon>Mammalia</taxon>
        <taxon>Eutheria</taxon>
        <taxon>Euarchontoglires</taxon>
        <taxon>Glires</taxon>
        <taxon>Rodentia</taxon>
        <taxon>Myomorpha</taxon>
        <taxon>Muroidea</taxon>
        <taxon>Cricetidae</taxon>
        <taxon>Cricetinae</taxon>
        <taxon>Mesocricetus</taxon>
    </lineage>
</organism>
<feature type="region of interest" description="Disordered" evidence="2">
    <location>
        <begin position="257"/>
        <end position="311"/>
    </location>
</feature>
<evidence type="ECO:0000256" key="2">
    <source>
        <dbReference type="SAM" id="MobiDB-lite"/>
    </source>
</evidence>
<sequence length="311" mass="36722">MLTRVIRLLWRRNGEQRKTRGRQEEETSGKASSTPSFLTEKEQQLNKMEKLTLQLKMMTYERDELSVILAHYTSNDCNNRPNSDLEMLKMEHQKEMSDLKKYPKEISEALYKCMVLTEKTNSYCTLHSQLLSEWAQLKEKVYMLKEDNRKLKGEQILLQESCEEAKKLCEETHEKIYGLWTMQQQEHQRLEENLQSLLKQKELITQQKDLAVKLQHHFTESQMRFEHLQKELEQNTAQEESLLQTELLKQEHYVPAPLKRTEKTRGSQRHLEGMTFYTLGSRPPQKRPPPCSCEATSEPNINLPSEDPTPI</sequence>
<protein>
    <submittedName>
        <fullName evidence="5">Disks large homolog 5-like</fullName>
    </submittedName>
</protein>
<dbReference type="GeneID" id="121142647"/>
<feature type="coiled-coil region" evidence="1">
    <location>
        <begin position="180"/>
        <end position="207"/>
    </location>
</feature>
<name>A0ABM2Y596_MESAU</name>
<feature type="domain" description="Disks large homolog 5 N-terminal" evidence="3">
    <location>
        <begin position="30"/>
        <end position="110"/>
    </location>
</feature>
<keyword evidence="4" id="KW-1185">Reference proteome</keyword>
<evidence type="ECO:0000313" key="5">
    <source>
        <dbReference type="RefSeq" id="XP_040608715.1"/>
    </source>
</evidence>
<feature type="compositionally biased region" description="Basic and acidic residues" evidence="2">
    <location>
        <begin position="259"/>
        <end position="272"/>
    </location>
</feature>